<keyword evidence="3" id="KW-1133">Transmembrane helix</keyword>
<dbReference type="EMBL" id="JBIGHY010000002">
    <property type="protein sequence ID" value="MFG6413799.1"/>
    <property type="molecule type" value="Genomic_DNA"/>
</dbReference>
<feature type="coiled-coil region" evidence="1">
    <location>
        <begin position="564"/>
        <end position="614"/>
    </location>
</feature>
<dbReference type="Proteomes" id="UP001606300">
    <property type="component" value="Unassembled WGS sequence"/>
</dbReference>
<evidence type="ECO:0000256" key="1">
    <source>
        <dbReference type="SAM" id="Coils"/>
    </source>
</evidence>
<keyword evidence="5" id="KW-1185">Reference proteome</keyword>
<comment type="caution">
    <text evidence="4">The sequence shown here is derived from an EMBL/GenBank/DDBJ whole genome shotgun (WGS) entry which is preliminary data.</text>
</comment>
<feature type="transmembrane region" description="Helical" evidence="3">
    <location>
        <begin position="740"/>
        <end position="761"/>
    </location>
</feature>
<reference evidence="4 5" key="1">
    <citation type="submission" date="2024-09" db="EMBL/GenBank/DDBJ databases">
        <title>Novel species of the genus Pelomonas and Roseateles isolated from streams.</title>
        <authorList>
            <person name="Lu H."/>
        </authorList>
    </citation>
    <scope>NUCLEOTIDE SEQUENCE [LARGE SCALE GENOMIC DNA]</scope>
    <source>
        <strain evidence="4 5">DC23W</strain>
    </source>
</reference>
<accession>A0ABW7ELP1</accession>
<proteinExistence type="predicted"/>
<evidence type="ECO:0000256" key="2">
    <source>
        <dbReference type="SAM" id="MobiDB-lite"/>
    </source>
</evidence>
<evidence type="ECO:0000313" key="5">
    <source>
        <dbReference type="Proteomes" id="UP001606300"/>
    </source>
</evidence>
<keyword evidence="3" id="KW-0472">Membrane</keyword>
<name>A0ABW7ELP1_9BURK</name>
<evidence type="ECO:0000313" key="4">
    <source>
        <dbReference type="EMBL" id="MFG6413799.1"/>
    </source>
</evidence>
<keyword evidence="1" id="KW-0175">Coiled coil</keyword>
<keyword evidence="3" id="KW-0812">Transmembrane</keyword>
<evidence type="ECO:0008006" key="6">
    <source>
        <dbReference type="Google" id="ProtNLM"/>
    </source>
</evidence>
<feature type="region of interest" description="Disordered" evidence="2">
    <location>
        <begin position="352"/>
        <end position="381"/>
    </location>
</feature>
<gene>
    <name evidence="4" type="ORF">ACG02S_07785</name>
</gene>
<evidence type="ECO:0000256" key="3">
    <source>
        <dbReference type="SAM" id="Phobius"/>
    </source>
</evidence>
<protein>
    <recommendedName>
        <fullName evidence="6">Prophage tail length tape measure protein</fullName>
    </recommendedName>
</protein>
<dbReference type="RefSeq" id="WP_394469874.1">
    <property type="nucleotide sequence ID" value="NZ_JBIGHY010000002.1"/>
</dbReference>
<organism evidence="4 5">
    <name type="scientific">Pelomonas dachongensis</name>
    <dbReference type="NCBI Taxonomy" id="3299029"/>
    <lineage>
        <taxon>Bacteria</taxon>
        <taxon>Pseudomonadati</taxon>
        <taxon>Pseudomonadota</taxon>
        <taxon>Betaproteobacteria</taxon>
        <taxon>Burkholderiales</taxon>
        <taxon>Sphaerotilaceae</taxon>
        <taxon>Roseateles</taxon>
    </lineage>
</organism>
<sequence>MSDQKARIEILADARQAVRELGSFASSVSATSSRVLGQLSGIGGGVLALHGRFAALGALVGGGLLTAGVKAQIDLADAANDSAEAAGVGVQTFTELSWAFQMGGGNADSLGKTLTKVNDAMAKAAAGDPDMKRLFGQTLNVSVRDATGAIRGVDEVLEDIAERFAALPDGPEKAALAVKIFGERIGPGLLPLLNMGKAGIHEAREEFRRLHGTISDDFAQGAGQFNDNMDRINVAMQGVRATMANAVMPTLVEFSNFFVKAAKDVGTFEAAWLTFGKVAARVLGTDEIGQYRGQLRDLEGEMERIKLVMIGVENTLAREPGHAGAARRMATLTAQLAKAGAQAEETRRKIAGLEEDAKGPPPAPKPKSADGSGSPLGDLSKPAAVNRTAEWASVLEQQKKAYADGMALQGQFTEWGHAEESRYWQGILSRADLSQAEKLGATERHLTAERNQRKQAAATDLATQQVAIDAARNNFAQQAELMQAYVARVAGMYGEDSREYQQALRSQLQMRRDHEGRLRDIANQRREAETQDQLDEVADIERMAELARSLGQLTQLQLLQIRAQSIEQRRLIELQAKQAELEAEKGGPNDPVAVERTQAEIAAIKRRYKGLADDNQGQQSVQRADPMSNVANTSQQQLQQGFTQLLTRFRVTAQGVRDIARQIGTSMVTEMVSKPLAEWLVGQARMVAMTWLFGQQKVGAEAAAQGQITAVQAAGSLKTIAMRAYEAAAGAYSAIASIPYVGPVLAPIAAGVALAGVFAFAKNIMSAEGGFDIPKGMNPLVQTHSNEMILPSRHADTMRALSDLHLQGGLGGGGGGDHYAINALDAKSFDRMLRGRQGDMLVRAGARHLRNRTSR</sequence>